<dbReference type="AlphaFoldDB" id="A0A066RRG1"/>
<dbReference type="EMBL" id="JMIB01000038">
    <property type="protein sequence ID" value="KDM89993.1"/>
    <property type="molecule type" value="Genomic_DNA"/>
</dbReference>
<dbReference type="OrthoDB" id="2379922at2"/>
<evidence type="ECO:0000259" key="1">
    <source>
        <dbReference type="PROSITE" id="PS51664"/>
    </source>
</evidence>
<dbReference type="STRING" id="1654360.EA58_18790"/>
<dbReference type="PANTHER" id="PTHR37809:SF1">
    <property type="entry name" value="RIBOSOMAL PROTEIN S12 METHYLTHIOTRANSFERASE ACCESSORY FACTOR YCAO"/>
    <property type="match status" value="1"/>
</dbReference>
<name>A0A066RRG1_9GAMM</name>
<organism evidence="2 3">
    <name type="scientific">Photobacterium galatheae</name>
    <dbReference type="NCBI Taxonomy" id="1654360"/>
    <lineage>
        <taxon>Bacteria</taxon>
        <taxon>Pseudomonadati</taxon>
        <taxon>Pseudomonadota</taxon>
        <taxon>Gammaproteobacteria</taxon>
        <taxon>Vibrionales</taxon>
        <taxon>Vibrionaceae</taxon>
        <taxon>Photobacterium</taxon>
    </lineage>
</organism>
<protein>
    <recommendedName>
        <fullName evidence="1">YcaO domain-containing protein</fullName>
    </recommendedName>
</protein>
<dbReference type="RefSeq" id="WP_036756086.1">
    <property type="nucleotide sequence ID" value="NZ_JAGSGC010000008.1"/>
</dbReference>
<comment type="caution">
    <text evidence="2">The sequence shown here is derived from an EMBL/GenBank/DDBJ whole genome shotgun (WGS) entry which is preliminary data.</text>
</comment>
<dbReference type="PROSITE" id="PS51664">
    <property type="entry name" value="YCAO"/>
    <property type="match status" value="1"/>
</dbReference>
<dbReference type="NCBIfam" id="TIGR00702">
    <property type="entry name" value="YcaO-type kinase domain"/>
    <property type="match status" value="1"/>
</dbReference>
<evidence type="ECO:0000313" key="3">
    <source>
        <dbReference type="Proteomes" id="UP000027192"/>
    </source>
</evidence>
<gene>
    <name evidence="2" type="ORF">EA58_18790</name>
</gene>
<proteinExistence type="predicted"/>
<feature type="domain" description="YcaO" evidence="1">
    <location>
        <begin position="95"/>
        <end position="438"/>
    </location>
</feature>
<evidence type="ECO:0000313" key="2">
    <source>
        <dbReference type="EMBL" id="KDM89993.1"/>
    </source>
</evidence>
<reference evidence="2 3" key="1">
    <citation type="submission" date="2014-04" db="EMBL/GenBank/DDBJ databases">
        <title>Draft genome sequence of Photobacterium halotolerans S2753: a solonamide, ngercheumicin and holomycin producer.</title>
        <authorList>
            <person name="Machado H.R."/>
            <person name="Gram L."/>
        </authorList>
    </citation>
    <scope>NUCLEOTIDE SEQUENCE [LARGE SCALE GENOMIC DNA]</scope>
    <source>
        <strain evidence="2 3">S2753</strain>
    </source>
</reference>
<dbReference type="PANTHER" id="PTHR37809">
    <property type="entry name" value="RIBOSOMAL PROTEIN S12 METHYLTHIOTRANSFERASE ACCESSORY FACTOR YCAO"/>
    <property type="match status" value="1"/>
</dbReference>
<dbReference type="InterPro" id="IPR003776">
    <property type="entry name" value="YcaO-like_dom"/>
</dbReference>
<dbReference type="Pfam" id="PF02624">
    <property type="entry name" value="YcaO"/>
    <property type="match status" value="1"/>
</dbReference>
<keyword evidence="3" id="KW-1185">Reference proteome</keyword>
<sequence length="438" mass="49846">MTKQVISTKTRITAQDLLANFTHLAKENGKKCNPAAHYRTVPFHETITRLRPFMPLAGITRVADITELDKSGIPVFQCVRPLAMEDQDTFTVFSGKGIDKAQCEVSAISEGIERYCAESQNYPQSKFQFSSYNTLKKKFKVIHPAQFHCPESAKFDPDETLEWVSVSNLMTGESVYVTANVVFYPYQPKQGRALFRYFTTGLATGNNYHEAIIHGLYEVIERDAAALNKILRQYPVVPNESIENPDAQRIISELAENDVDVIIRYITQEDIQVPVFAVICEDKKAFDPLFINGGYGSNLNKDIALLSALNEAVASRLGAISGAREDLEKFEKNREFQYQQFKQKYAYWFDKNSRVIHYQDIPSVQYKNCLEDMTHLMNVLSLAGFQDILLADLNHAGFPQPVVKMLIPGVERYSFKMECIGQRAKDNYYKIYGKQLIS</sequence>
<dbReference type="Proteomes" id="UP000027192">
    <property type="component" value="Unassembled WGS sequence"/>
</dbReference>
<accession>A0A066RRG1</accession>
<dbReference type="Gene3D" id="3.30.1330.230">
    <property type="match status" value="1"/>
</dbReference>